<name>A0A9X4R3W5_9BURK</name>
<dbReference type="Proteomes" id="UP001152766">
    <property type="component" value="Unassembled WGS sequence"/>
</dbReference>
<dbReference type="SUPFAM" id="SSF56954">
    <property type="entry name" value="Outer membrane efflux proteins (OEP)"/>
    <property type="match status" value="1"/>
</dbReference>
<organism evidence="3 4">
    <name type="scientific">Pelomonas aquatica</name>
    <dbReference type="NCBI Taxonomy" id="431058"/>
    <lineage>
        <taxon>Bacteria</taxon>
        <taxon>Pseudomonadati</taxon>
        <taxon>Pseudomonadota</taxon>
        <taxon>Betaproteobacteria</taxon>
        <taxon>Burkholderiales</taxon>
        <taxon>Sphaerotilaceae</taxon>
        <taxon>Roseateles</taxon>
    </lineage>
</organism>
<dbReference type="Pfam" id="PF02321">
    <property type="entry name" value="OEP"/>
    <property type="match status" value="2"/>
</dbReference>
<dbReference type="GO" id="GO:0015562">
    <property type="term" value="F:efflux transmembrane transporter activity"/>
    <property type="evidence" value="ECO:0007669"/>
    <property type="project" value="InterPro"/>
</dbReference>
<dbReference type="PANTHER" id="PTHR30203">
    <property type="entry name" value="OUTER MEMBRANE CATION EFFLUX PROTEIN"/>
    <property type="match status" value="1"/>
</dbReference>
<reference evidence="3" key="1">
    <citation type="submission" date="2019-02" db="EMBL/GenBank/DDBJ databases">
        <title>Draft genome of the type strain Pelomonas aquatica CCUG 52575T.</title>
        <authorList>
            <person name="Gomila M."/>
            <person name="Lalucat J."/>
        </authorList>
    </citation>
    <scope>NUCLEOTIDE SEQUENCE</scope>
    <source>
        <strain evidence="3">CCUG 52575</strain>
    </source>
</reference>
<evidence type="ECO:0000313" key="3">
    <source>
        <dbReference type="EMBL" id="MDG0862572.1"/>
    </source>
</evidence>
<dbReference type="AlphaFoldDB" id="A0A9X4R3W5"/>
<feature type="chain" id="PRO_5040774722" evidence="2">
    <location>
        <begin position="20"/>
        <end position="440"/>
    </location>
</feature>
<dbReference type="RefSeq" id="WP_268151013.1">
    <property type="nucleotide sequence ID" value="NZ_JAPPUW010000010.1"/>
</dbReference>
<sequence length="440" mass="45905">MNTPFAALAAVAGACAALAGCAGYQPRPLDPQAEAAAFEARAIGPGPWRLAALQDEAAHRHPEAALAAARLQAADAAARAAGARPNPALSASAQQNRSAAPGTPAWTYGLGLDLPMETAGKRELRAARAAWLARAAQQAQAEALWHIRSRTREAYLAAYPLERETLERAALQQALADDSERRLAAGMIGSGEALQARLAARQAQLAAQEALRRRDEGRRRLAASLGLPAQALDAARLPFDDLGPTALPEPAALATAARGALQTRPDVLAALADYEASQAALQIEIARQYPDLAIGPGYSWDAGALKWSLGLALSLPVFDRNQGPIAEAKARREEAAAAFRGVQEQAMAEIADSQAAYGQARRQLDLAARIAADQGARLHAATAAFEAGAIDRPALLAARLEASAADAALTESTLDAHRAAGRVEDALRRPLPSAPTKAQP</sequence>
<comment type="similarity">
    <text evidence="1">Belongs to the outer membrane factor (OMF) (TC 1.B.17) family.</text>
</comment>
<comment type="caution">
    <text evidence="3">The sequence shown here is derived from an EMBL/GenBank/DDBJ whole genome shotgun (WGS) entry which is preliminary data.</text>
</comment>
<dbReference type="PANTHER" id="PTHR30203:SF24">
    <property type="entry name" value="BLR4935 PROTEIN"/>
    <property type="match status" value="1"/>
</dbReference>
<dbReference type="EMBL" id="SGUG01000010">
    <property type="protein sequence ID" value="MDG0862572.1"/>
    <property type="molecule type" value="Genomic_DNA"/>
</dbReference>
<evidence type="ECO:0000313" key="4">
    <source>
        <dbReference type="Proteomes" id="UP001152766"/>
    </source>
</evidence>
<keyword evidence="2" id="KW-0732">Signal</keyword>
<proteinExistence type="inferred from homology"/>
<evidence type="ECO:0000256" key="2">
    <source>
        <dbReference type="SAM" id="SignalP"/>
    </source>
</evidence>
<dbReference type="InterPro" id="IPR010131">
    <property type="entry name" value="MdtP/NodT-like"/>
</dbReference>
<gene>
    <name evidence="3" type="ORF">EXJ73_08830</name>
</gene>
<protein>
    <submittedName>
        <fullName evidence="3">TolC family protein</fullName>
    </submittedName>
</protein>
<accession>A0A9X4R3W5</accession>
<keyword evidence="4" id="KW-1185">Reference proteome</keyword>
<feature type="signal peptide" evidence="2">
    <location>
        <begin position="1"/>
        <end position="19"/>
    </location>
</feature>
<evidence type="ECO:0000256" key="1">
    <source>
        <dbReference type="ARBA" id="ARBA00007613"/>
    </source>
</evidence>
<dbReference type="InterPro" id="IPR003423">
    <property type="entry name" value="OMP_efflux"/>
</dbReference>
<dbReference type="Gene3D" id="1.20.1600.10">
    <property type="entry name" value="Outer membrane efflux proteins (OEP)"/>
    <property type="match status" value="1"/>
</dbReference>